<dbReference type="GeneID" id="41980978"/>
<proteinExistence type="predicted"/>
<dbReference type="EMBL" id="QGMH01000003">
    <property type="protein sequence ID" value="TVY30879.1"/>
    <property type="molecule type" value="Genomic_DNA"/>
</dbReference>
<dbReference type="SUPFAM" id="SSF110857">
    <property type="entry name" value="Gamma-glutamyl cyclotransferase-like"/>
    <property type="match status" value="1"/>
</dbReference>
<dbReference type="Gene3D" id="3.10.490.10">
    <property type="entry name" value="Gamma-glutamyl cyclotransferase-like"/>
    <property type="match status" value="1"/>
</dbReference>
<sequence>MDLFDEVKNLAVSAAYDEPDEDDPSQGTIKMFQERFGYTYDQAAELVGITRNVKIAAATTHQAILSPAKARTIYALKLDGPISTPQKVQTAANLSTVPESYHGSNEGGDAAFCKVDGRSKIAIENWLSTQKETTFKPLFVPEGRAYKELCPDSLYPTLGKDTTLPQYRPQSLHLLEQAPSFGRTCKQFPVWYFFYGTLTDIPKLHSLLSLSEDEVPILHEAGVVGAMMKSWGMGKYNALVNGPESSCVGGSACLVMSEEHEYALRKYETSAYEVVRCLIQMNGIVVKGCTFRFAGETD</sequence>
<dbReference type="RefSeq" id="XP_031009663.1">
    <property type="nucleotide sequence ID" value="XM_031145769.1"/>
</dbReference>
<organism evidence="2 3">
    <name type="scientific">Lachnellula hyalina</name>
    <dbReference type="NCBI Taxonomy" id="1316788"/>
    <lineage>
        <taxon>Eukaryota</taxon>
        <taxon>Fungi</taxon>
        <taxon>Dikarya</taxon>
        <taxon>Ascomycota</taxon>
        <taxon>Pezizomycotina</taxon>
        <taxon>Leotiomycetes</taxon>
        <taxon>Helotiales</taxon>
        <taxon>Lachnaceae</taxon>
        <taxon>Lachnellula</taxon>
    </lineage>
</organism>
<dbReference type="Proteomes" id="UP000431533">
    <property type="component" value="Unassembled WGS sequence"/>
</dbReference>
<name>A0A8H8RB33_9HELO</name>
<dbReference type="AlphaFoldDB" id="A0A8H8RB33"/>
<dbReference type="CDD" id="cd06661">
    <property type="entry name" value="GGCT_like"/>
    <property type="match status" value="1"/>
</dbReference>
<reference evidence="2 3" key="1">
    <citation type="submission" date="2018-05" db="EMBL/GenBank/DDBJ databases">
        <title>Genome sequencing and assembly of the regulated plant pathogen Lachnellula willkommii and related sister species for the development of diagnostic species identification markers.</title>
        <authorList>
            <person name="Giroux E."/>
            <person name="Bilodeau G."/>
        </authorList>
    </citation>
    <scope>NUCLEOTIDE SEQUENCE [LARGE SCALE GENOMIC DNA]</scope>
    <source>
        <strain evidence="2 3">CBS 185.66</strain>
    </source>
</reference>
<gene>
    <name evidence="2" type="ORF">LHYA1_G000780</name>
</gene>
<accession>A0A8H8RB33</accession>
<comment type="caution">
    <text evidence="2">The sequence shown here is derived from an EMBL/GenBank/DDBJ whole genome shotgun (WGS) entry which is preliminary data.</text>
</comment>
<evidence type="ECO:0000259" key="1">
    <source>
        <dbReference type="Pfam" id="PF06094"/>
    </source>
</evidence>
<dbReference type="OrthoDB" id="3262926at2759"/>
<dbReference type="Pfam" id="PF06094">
    <property type="entry name" value="GGACT"/>
    <property type="match status" value="1"/>
</dbReference>
<dbReference type="InterPro" id="IPR009288">
    <property type="entry name" value="AIG2-like_dom"/>
</dbReference>
<dbReference type="InterPro" id="IPR036568">
    <property type="entry name" value="GGCT-like_sf"/>
</dbReference>
<evidence type="ECO:0000313" key="2">
    <source>
        <dbReference type="EMBL" id="TVY30879.1"/>
    </source>
</evidence>
<protein>
    <recommendedName>
        <fullName evidence="1">Gamma-glutamylcyclotransferase AIG2-like domain-containing protein</fullName>
    </recommendedName>
</protein>
<dbReference type="InterPro" id="IPR013024">
    <property type="entry name" value="GGCT-like"/>
</dbReference>
<keyword evidence="3" id="KW-1185">Reference proteome</keyword>
<feature type="domain" description="Gamma-glutamylcyclotransferase AIG2-like" evidence="1">
    <location>
        <begin position="192"/>
        <end position="290"/>
    </location>
</feature>
<evidence type="ECO:0000313" key="3">
    <source>
        <dbReference type="Proteomes" id="UP000431533"/>
    </source>
</evidence>